<dbReference type="GO" id="GO:0016020">
    <property type="term" value="C:membrane"/>
    <property type="evidence" value="ECO:0007669"/>
    <property type="project" value="UniProtKB-SubCell"/>
</dbReference>
<evidence type="ECO:0000256" key="5">
    <source>
        <dbReference type="SAM" id="Phobius"/>
    </source>
</evidence>
<evidence type="ECO:0000259" key="6">
    <source>
        <dbReference type="Pfam" id="PF12698"/>
    </source>
</evidence>
<sequence>MNAKIICTLLKKDLKGCLSNKNILVSFLIPVVFCFIYQYMFSGLGEDVNVYVLSMCAVFAISIIPSSILPVMIAEEKEKYTLRSLMLARVRGQEFLASKMAVCLLMVLADAAAVFFISGGSTDGFPIYITAALISAAGLCFLGALAGLTAKDQSSAGTLSAPLMLITMLPPFFSGLNDTVAKLSVIVPTTSFQTLYSAAGAGEGIFTGRCLTALSVCALWIVVGYVLFNLFYRRKGIDC</sequence>
<feature type="transmembrane region" description="Helical" evidence="5">
    <location>
        <begin position="211"/>
        <end position="232"/>
    </location>
</feature>
<evidence type="ECO:0000313" key="7">
    <source>
        <dbReference type="EMBL" id="HJD33910.1"/>
    </source>
</evidence>
<accession>A0A9D2U199</accession>
<gene>
    <name evidence="7" type="ORF">H9911_05115</name>
</gene>
<feature type="transmembrane region" description="Helical" evidence="5">
    <location>
        <begin position="52"/>
        <end position="74"/>
    </location>
</feature>
<name>A0A9D2U199_9FIRM</name>
<keyword evidence="2 5" id="KW-0812">Transmembrane</keyword>
<feature type="transmembrane region" description="Helical" evidence="5">
    <location>
        <begin position="95"/>
        <end position="119"/>
    </location>
</feature>
<evidence type="ECO:0000256" key="2">
    <source>
        <dbReference type="ARBA" id="ARBA00022692"/>
    </source>
</evidence>
<feature type="transmembrane region" description="Helical" evidence="5">
    <location>
        <begin position="21"/>
        <end position="40"/>
    </location>
</feature>
<keyword evidence="3 5" id="KW-1133">Transmembrane helix</keyword>
<dbReference type="EMBL" id="DWUV01000096">
    <property type="protein sequence ID" value="HJD33910.1"/>
    <property type="molecule type" value="Genomic_DNA"/>
</dbReference>
<dbReference type="InterPro" id="IPR013525">
    <property type="entry name" value="ABC2_TM"/>
</dbReference>
<evidence type="ECO:0000256" key="3">
    <source>
        <dbReference type="ARBA" id="ARBA00022989"/>
    </source>
</evidence>
<dbReference type="GO" id="GO:0140359">
    <property type="term" value="F:ABC-type transporter activity"/>
    <property type="evidence" value="ECO:0007669"/>
    <property type="project" value="InterPro"/>
</dbReference>
<comment type="subcellular location">
    <subcellularLocation>
        <location evidence="1">Membrane</location>
        <topology evidence="1">Multi-pass membrane protein</topology>
    </subcellularLocation>
</comment>
<comment type="caution">
    <text evidence="7">The sequence shown here is derived from an EMBL/GenBank/DDBJ whole genome shotgun (WGS) entry which is preliminary data.</text>
</comment>
<evidence type="ECO:0000313" key="8">
    <source>
        <dbReference type="Proteomes" id="UP000823897"/>
    </source>
</evidence>
<keyword evidence="4 5" id="KW-0472">Membrane</keyword>
<organism evidence="7 8">
    <name type="scientific">Candidatus Mediterraneibacter tabaqchaliae</name>
    <dbReference type="NCBI Taxonomy" id="2838689"/>
    <lineage>
        <taxon>Bacteria</taxon>
        <taxon>Bacillati</taxon>
        <taxon>Bacillota</taxon>
        <taxon>Clostridia</taxon>
        <taxon>Lachnospirales</taxon>
        <taxon>Lachnospiraceae</taxon>
        <taxon>Mediterraneibacter</taxon>
    </lineage>
</organism>
<dbReference type="AlphaFoldDB" id="A0A9D2U199"/>
<evidence type="ECO:0000256" key="1">
    <source>
        <dbReference type="ARBA" id="ARBA00004141"/>
    </source>
</evidence>
<reference evidence="7" key="1">
    <citation type="journal article" date="2021" name="PeerJ">
        <title>Extensive microbial diversity within the chicken gut microbiome revealed by metagenomics and culture.</title>
        <authorList>
            <person name="Gilroy R."/>
            <person name="Ravi A."/>
            <person name="Getino M."/>
            <person name="Pursley I."/>
            <person name="Horton D.L."/>
            <person name="Alikhan N.F."/>
            <person name="Baker D."/>
            <person name="Gharbi K."/>
            <person name="Hall N."/>
            <person name="Watson M."/>
            <person name="Adriaenssens E.M."/>
            <person name="Foster-Nyarko E."/>
            <person name="Jarju S."/>
            <person name="Secka A."/>
            <person name="Antonio M."/>
            <person name="Oren A."/>
            <person name="Chaudhuri R.R."/>
            <person name="La Ragione R."/>
            <person name="Hildebrand F."/>
            <person name="Pallen M.J."/>
        </authorList>
    </citation>
    <scope>NUCLEOTIDE SEQUENCE</scope>
    <source>
        <strain evidence="7">ChiGjej3B3-11674</strain>
    </source>
</reference>
<feature type="domain" description="ABC-2 type transporter transmembrane" evidence="6">
    <location>
        <begin position="50"/>
        <end position="227"/>
    </location>
</feature>
<dbReference type="Proteomes" id="UP000823897">
    <property type="component" value="Unassembled WGS sequence"/>
</dbReference>
<evidence type="ECO:0000256" key="4">
    <source>
        <dbReference type="ARBA" id="ARBA00023136"/>
    </source>
</evidence>
<dbReference type="Pfam" id="PF12698">
    <property type="entry name" value="ABC2_membrane_3"/>
    <property type="match status" value="1"/>
</dbReference>
<feature type="transmembrane region" description="Helical" evidence="5">
    <location>
        <begin position="155"/>
        <end position="173"/>
    </location>
</feature>
<proteinExistence type="predicted"/>
<feature type="transmembrane region" description="Helical" evidence="5">
    <location>
        <begin position="125"/>
        <end position="148"/>
    </location>
</feature>
<reference evidence="7" key="2">
    <citation type="submission" date="2021-04" db="EMBL/GenBank/DDBJ databases">
        <authorList>
            <person name="Gilroy R."/>
        </authorList>
    </citation>
    <scope>NUCLEOTIDE SEQUENCE</scope>
    <source>
        <strain evidence="7">ChiGjej3B3-11674</strain>
    </source>
</reference>
<protein>
    <submittedName>
        <fullName evidence="7">ABC transporter permease</fullName>
    </submittedName>
</protein>